<accession>A0ABS3VMH4</accession>
<dbReference type="InterPro" id="IPR000092">
    <property type="entry name" value="Polyprenyl_synt"/>
</dbReference>
<keyword evidence="5" id="KW-0460">Magnesium</keyword>
<dbReference type="Proteomes" id="UP000823521">
    <property type="component" value="Unassembled WGS sequence"/>
</dbReference>
<dbReference type="Gene3D" id="1.10.600.10">
    <property type="entry name" value="Farnesyl Diphosphate Synthase"/>
    <property type="match status" value="1"/>
</dbReference>
<organism evidence="8 9">
    <name type="scientific">Micromonospora echinofusca</name>
    <dbReference type="NCBI Taxonomy" id="47858"/>
    <lineage>
        <taxon>Bacteria</taxon>
        <taxon>Bacillati</taxon>
        <taxon>Actinomycetota</taxon>
        <taxon>Actinomycetes</taxon>
        <taxon>Micromonosporales</taxon>
        <taxon>Micromonosporaceae</taxon>
        <taxon>Micromonospora</taxon>
    </lineage>
</organism>
<name>A0ABS3VMH4_MICEH</name>
<feature type="compositionally biased region" description="Low complexity" evidence="7">
    <location>
        <begin position="13"/>
        <end position="26"/>
    </location>
</feature>
<evidence type="ECO:0000256" key="2">
    <source>
        <dbReference type="ARBA" id="ARBA00006706"/>
    </source>
</evidence>
<dbReference type="PANTHER" id="PTHR12001">
    <property type="entry name" value="GERANYLGERANYL PYROPHOSPHATE SYNTHASE"/>
    <property type="match status" value="1"/>
</dbReference>
<dbReference type="PANTHER" id="PTHR12001:SF69">
    <property type="entry name" value="ALL TRANS-POLYPRENYL-DIPHOSPHATE SYNTHASE PDSS1"/>
    <property type="match status" value="1"/>
</dbReference>
<evidence type="ECO:0000313" key="9">
    <source>
        <dbReference type="Proteomes" id="UP000823521"/>
    </source>
</evidence>
<gene>
    <name evidence="8" type="ORF">GSF22_06860</name>
</gene>
<dbReference type="RefSeq" id="WP_208811992.1">
    <property type="nucleotide sequence ID" value="NZ_WVUH01000035.1"/>
</dbReference>
<evidence type="ECO:0000256" key="1">
    <source>
        <dbReference type="ARBA" id="ARBA00001946"/>
    </source>
</evidence>
<protein>
    <submittedName>
        <fullName evidence="8">Polyprenyl synthetase family protein</fullName>
    </submittedName>
</protein>
<dbReference type="InterPro" id="IPR033749">
    <property type="entry name" value="Polyprenyl_synt_CS"/>
</dbReference>
<keyword evidence="9" id="KW-1185">Reference proteome</keyword>
<keyword evidence="3 6" id="KW-0808">Transferase</keyword>
<comment type="cofactor">
    <cofactor evidence="1">
        <name>Mg(2+)</name>
        <dbReference type="ChEBI" id="CHEBI:18420"/>
    </cofactor>
</comment>
<keyword evidence="4" id="KW-0479">Metal-binding</keyword>
<reference evidence="8 9" key="1">
    <citation type="submission" date="2019-12" db="EMBL/GenBank/DDBJ databases">
        <title>Whole genome sequencing of endophytic Actinobacterium Micromonospora sp. MPMI6T.</title>
        <authorList>
            <person name="Evv R."/>
            <person name="Podile A.R."/>
        </authorList>
    </citation>
    <scope>NUCLEOTIDE SEQUENCE [LARGE SCALE GENOMIC DNA]</scope>
    <source>
        <strain evidence="8 9">MPMI6</strain>
    </source>
</reference>
<dbReference type="PROSITE" id="PS00444">
    <property type="entry name" value="POLYPRENYL_SYNTHASE_2"/>
    <property type="match status" value="1"/>
</dbReference>
<evidence type="ECO:0000313" key="8">
    <source>
        <dbReference type="EMBL" id="MBO4205727.1"/>
    </source>
</evidence>
<proteinExistence type="inferred from homology"/>
<dbReference type="SUPFAM" id="SSF48576">
    <property type="entry name" value="Terpenoid synthases"/>
    <property type="match status" value="1"/>
</dbReference>
<feature type="region of interest" description="Disordered" evidence="7">
    <location>
        <begin position="1"/>
        <end position="26"/>
    </location>
</feature>
<dbReference type="SFLD" id="SFLDG01017">
    <property type="entry name" value="Polyprenyl_Transferase_Like"/>
    <property type="match status" value="1"/>
</dbReference>
<evidence type="ECO:0000256" key="4">
    <source>
        <dbReference type="ARBA" id="ARBA00022723"/>
    </source>
</evidence>
<dbReference type="InterPro" id="IPR008949">
    <property type="entry name" value="Isoprenoid_synthase_dom_sf"/>
</dbReference>
<sequence length="363" mass="38264">MVEGVVGPADQQTGAPGSGSRRSRASTSRYGFGALGLDLVDSRVEESVLGLLESVEDELRASVASADPFVTEAARHLVEAGGKRFRPMLVALGAQFGDPTGAQVVPAAVVMELTHLATLYHDDVMDEAAVRRGAPSANSRWTNSVAILVGDYLFARAADIAADLGPEAVRLQARTFARLVHGQIAETVGPRAGDDPVDHYLSVIAEKTGSLIATSARFGGMFGGASAEHVEALAGYGETIGVAFQLSDDLLDIASESVQSGKTPGTDLREGVPTLPVLYALASDDADASSVRLREILSAGKVTDDDLHAEALCLLRESPALKRARETVRSYAEEARQRLAPLPDNSPRRALESLCDFIADRTS</sequence>
<evidence type="ECO:0000256" key="5">
    <source>
        <dbReference type="ARBA" id="ARBA00022842"/>
    </source>
</evidence>
<dbReference type="Pfam" id="PF00348">
    <property type="entry name" value="polyprenyl_synt"/>
    <property type="match status" value="1"/>
</dbReference>
<dbReference type="CDD" id="cd00685">
    <property type="entry name" value="Trans_IPPS_HT"/>
    <property type="match status" value="1"/>
</dbReference>
<dbReference type="EMBL" id="WVUH01000035">
    <property type="protein sequence ID" value="MBO4205727.1"/>
    <property type="molecule type" value="Genomic_DNA"/>
</dbReference>
<comment type="caution">
    <text evidence="8">The sequence shown here is derived from an EMBL/GenBank/DDBJ whole genome shotgun (WGS) entry which is preliminary data.</text>
</comment>
<evidence type="ECO:0000256" key="7">
    <source>
        <dbReference type="SAM" id="MobiDB-lite"/>
    </source>
</evidence>
<dbReference type="SFLD" id="SFLDS00005">
    <property type="entry name" value="Isoprenoid_Synthase_Type_I"/>
    <property type="match status" value="1"/>
</dbReference>
<evidence type="ECO:0000256" key="3">
    <source>
        <dbReference type="ARBA" id="ARBA00022679"/>
    </source>
</evidence>
<comment type="similarity">
    <text evidence="2 6">Belongs to the FPP/GGPP synthase family.</text>
</comment>
<evidence type="ECO:0000256" key="6">
    <source>
        <dbReference type="RuleBase" id="RU004466"/>
    </source>
</evidence>